<dbReference type="Gene3D" id="3.40.50.2000">
    <property type="entry name" value="Glycogen Phosphorylase B"/>
    <property type="match status" value="2"/>
</dbReference>
<evidence type="ECO:0000259" key="6">
    <source>
        <dbReference type="Pfam" id="PF13439"/>
    </source>
</evidence>
<accession>A0A7Y2LYT6</accession>
<evidence type="ECO:0000256" key="2">
    <source>
        <dbReference type="ARBA" id="ARBA00022676"/>
    </source>
</evidence>
<evidence type="ECO:0000259" key="4">
    <source>
        <dbReference type="Pfam" id="PF00534"/>
    </source>
</evidence>
<dbReference type="RefSeq" id="WP_167037713.1">
    <property type="nucleotide sequence ID" value="NZ_BAAANA010000001.1"/>
</dbReference>
<evidence type="ECO:0000259" key="5">
    <source>
        <dbReference type="Pfam" id="PF00535"/>
    </source>
</evidence>
<dbReference type="InterPro" id="IPR028098">
    <property type="entry name" value="Glyco_trans_4-like_N"/>
</dbReference>
<keyword evidence="3 7" id="KW-0808">Transferase</keyword>
<dbReference type="SUPFAM" id="SSF53756">
    <property type="entry name" value="UDP-Glycosyltransferase/glycogen phosphorylase"/>
    <property type="match status" value="1"/>
</dbReference>
<evidence type="ECO:0000313" key="8">
    <source>
        <dbReference type="Proteomes" id="UP000543598"/>
    </source>
</evidence>
<dbReference type="PANTHER" id="PTHR45947:SF3">
    <property type="entry name" value="SULFOQUINOVOSYL TRANSFERASE SQD2"/>
    <property type="match status" value="1"/>
</dbReference>
<organism evidence="7 8">
    <name type="scientific">Microbacterium ulmi</name>
    <dbReference type="NCBI Taxonomy" id="179095"/>
    <lineage>
        <taxon>Bacteria</taxon>
        <taxon>Bacillati</taxon>
        <taxon>Actinomycetota</taxon>
        <taxon>Actinomycetes</taxon>
        <taxon>Micrococcales</taxon>
        <taxon>Microbacteriaceae</taxon>
        <taxon>Microbacterium</taxon>
    </lineage>
</organism>
<reference evidence="7 8" key="1">
    <citation type="submission" date="2020-05" db="EMBL/GenBank/DDBJ databases">
        <title>MicrobeNet Type strains.</title>
        <authorList>
            <person name="Nicholson A.C."/>
        </authorList>
    </citation>
    <scope>NUCLEOTIDE SEQUENCE [LARGE SCALE GENOMIC DNA]</scope>
    <source>
        <strain evidence="7 8">JCM 14282</strain>
    </source>
</reference>
<name>A0A7Y2LYT6_9MICO</name>
<dbReference type="GO" id="GO:0016757">
    <property type="term" value="F:glycosyltransferase activity"/>
    <property type="evidence" value="ECO:0007669"/>
    <property type="project" value="UniProtKB-KW"/>
</dbReference>
<dbReference type="InterPro" id="IPR001173">
    <property type="entry name" value="Glyco_trans_2-like"/>
</dbReference>
<gene>
    <name evidence="7" type="ORF">HLA99_05290</name>
</gene>
<evidence type="ECO:0000256" key="3">
    <source>
        <dbReference type="ARBA" id="ARBA00022679"/>
    </source>
</evidence>
<dbReference type="GO" id="GO:1901137">
    <property type="term" value="P:carbohydrate derivative biosynthetic process"/>
    <property type="evidence" value="ECO:0007669"/>
    <property type="project" value="UniProtKB-ARBA"/>
</dbReference>
<dbReference type="InterPro" id="IPR029044">
    <property type="entry name" value="Nucleotide-diphossugar_trans"/>
</dbReference>
<dbReference type="Proteomes" id="UP000543598">
    <property type="component" value="Unassembled WGS sequence"/>
</dbReference>
<dbReference type="Pfam" id="PF13439">
    <property type="entry name" value="Glyco_transf_4"/>
    <property type="match status" value="1"/>
</dbReference>
<dbReference type="Pfam" id="PF00535">
    <property type="entry name" value="Glycos_transf_2"/>
    <property type="match status" value="1"/>
</dbReference>
<feature type="domain" description="Glycosyltransferase subfamily 4-like N-terminal" evidence="6">
    <location>
        <begin position="15"/>
        <end position="167"/>
    </location>
</feature>
<dbReference type="PANTHER" id="PTHR45947">
    <property type="entry name" value="SULFOQUINOVOSYL TRANSFERASE SQD2"/>
    <property type="match status" value="1"/>
</dbReference>
<dbReference type="AlphaFoldDB" id="A0A7Y2LYT6"/>
<evidence type="ECO:0000313" key="7">
    <source>
        <dbReference type="EMBL" id="NNH03260.1"/>
    </source>
</evidence>
<dbReference type="Gene3D" id="3.90.550.10">
    <property type="entry name" value="Spore Coat Polysaccharide Biosynthesis Protein SpsA, Chain A"/>
    <property type="match status" value="1"/>
</dbReference>
<dbReference type="InterPro" id="IPR001296">
    <property type="entry name" value="Glyco_trans_1"/>
</dbReference>
<keyword evidence="2" id="KW-0328">Glycosyltransferase</keyword>
<dbReference type="InterPro" id="IPR050194">
    <property type="entry name" value="Glycosyltransferase_grp1"/>
</dbReference>
<sequence length="645" mass="70334">MAHHAVVSAWRERERALRARGHDIELLSARKWDEGGRTVALEAGDDTFVEGVTTFGTHPNGFLFAPRPLWRALGEEVDLIDLHEEPFAIATAQILLFRRLRGNRAPYLLYSAQNIEKRYPVPIRWFERWALRGAAGVYVCNREAGEILVRKGLRGEVPLIPLGVDLAQFSPAPKDAVSSAAVVGYIGRLEPHKGVDHLLRAIAGRPDWRVEITGDGPERESLRALVAELGIADRVSFLGFASGGELAERYRRLDVIAIPSVPTPRWLEQFCRVAVEAMASGVPIVASRSGAIPDVVGDAGILVEPGRSAPLAEALDAALQPDEWSRLRTRGLERAHEFTWERVAEQQDELYRAVAPVNDGGAARRPQVVAVAYGDPALLDGALERLGSDFPVTIVDNSSSADVRGIAERVGAHYVDPGRNLGFGAAVNRALDSLAERGLAGDDVLLLNPDARVDPSDVDAMHERLHATARTAAVGATQTDPGTGGPARVWWPFPHPARTWLEAVGLGRLNRAHGFAIGSLLLLRAEALAQIGRFDERFFLYAEEVDWQKRAIDGGWTIAVEPTSATHIGAATEGDSDRREALFHASGEKYVRKHFGPLGWQVHRGGVIVGAGIRAVVLPRGRREEAARRLRRYVRGPVAALSSEE</sequence>
<comment type="caution">
    <text evidence="7">The sequence shown here is derived from an EMBL/GenBank/DDBJ whole genome shotgun (WGS) entry which is preliminary data.</text>
</comment>
<evidence type="ECO:0000256" key="1">
    <source>
        <dbReference type="ARBA" id="ARBA00021292"/>
    </source>
</evidence>
<feature type="domain" description="Glycosyltransferase 2-like" evidence="5">
    <location>
        <begin position="378"/>
        <end position="489"/>
    </location>
</feature>
<proteinExistence type="predicted"/>
<dbReference type="SUPFAM" id="SSF53448">
    <property type="entry name" value="Nucleotide-diphospho-sugar transferases"/>
    <property type="match status" value="1"/>
</dbReference>
<protein>
    <recommendedName>
        <fullName evidence="1">D-inositol 3-phosphate glycosyltransferase</fullName>
    </recommendedName>
</protein>
<dbReference type="Pfam" id="PF00534">
    <property type="entry name" value="Glycos_transf_1"/>
    <property type="match status" value="1"/>
</dbReference>
<feature type="domain" description="Glycosyl transferase family 1" evidence="4">
    <location>
        <begin position="179"/>
        <end position="322"/>
    </location>
</feature>
<keyword evidence="8" id="KW-1185">Reference proteome</keyword>
<dbReference type="EMBL" id="JABEMB010000004">
    <property type="protein sequence ID" value="NNH03260.1"/>
    <property type="molecule type" value="Genomic_DNA"/>
</dbReference>